<organism evidence="7 8">
    <name type="scientific">Gordonia otitidis (strain DSM 44809 / CCUG 52243 / JCM 12355 / NBRC 100426 / IFM 10032)</name>
    <dbReference type="NCBI Taxonomy" id="1108044"/>
    <lineage>
        <taxon>Bacteria</taxon>
        <taxon>Bacillati</taxon>
        <taxon>Actinomycetota</taxon>
        <taxon>Actinomycetes</taxon>
        <taxon>Mycobacteriales</taxon>
        <taxon>Gordoniaceae</taxon>
        <taxon>Gordonia</taxon>
    </lineage>
</organism>
<gene>
    <name evidence="7" type="ORF">GOOTI_055_00010</name>
</gene>
<dbReference type="PANTHER" id="PTHR12829">
    <property type="entry name" value="N6-ADENOSINE-METHYLTRANSFERASE"/>
    <property type="match status" value="1"/>
</dbReference>
<feature type="domain" description="Helix-turn-helix" evidence="6">
    <location>
        <begin position="233"/>
        <end position="280"/>
    </location>
</feature>
<dbReference type="Pfam" id="PF19575">
    <property type="entry name" value="HTH_58"/>
    <property type="match status" value="1"/>
</dbReference>
<comment type="similarity">
    <text evidence="4">Belongs to the MT-A70-like family.</text>
</comment>
<dbReference type="Pfam" id="PF05063">
    <property type="entry name" value="MT-A70"/>
    <property type="match status" value="1"/>
</dbReference>
<dbReference type="PROSITE" id="PS51143">
    <property type="entry name" value="MT_A70"/>
    <property type="match status" value="1"/>
</dbReference>
<evidence type="ECO:0000256" key="1">
    <source>
        <dbReference type="ARBA" id="ARBA00022603"/>
    </source>
</evidence>
<dbReference type="InterPro" id="IPR029063">
    <property type="entry name" value="SAM-dependent_MTases_sf"/>
</dbReference>
<keyword evidence="1" id="KW-0489">Methyltransferase</keyword>
<reference evidence="7" key="1">
    <citation type="submission" date="2012-02" db="EMBL/GenBank/DDBJ databases">
        <title>Whole genome shotgun sequence of Gordonia otitidis NBRC 100426.</title>
        <authorList>
            <person name="Yoshida I."/>
            <person name="Hosoyama A."/>
            <person name="Tsuchikane K."/>
            <person name="Katsumata H."/>
            <person name="Yamazaki S."/>
            <person name="Fujita N."/>
        </authorList>
    </citation>
    <scope>NUCLEOTIDE SEQUENCE [LARGE SCALE GENOMIC DNA]</scope>
    <source>
        <strain evidence="7">NBRC 100426</strain>
    </source>
</reference>
<dbReference type="RefSeq" id="WP_007237498.1">
    <property type="nucleotide sequence ID" value="NZ_BAFB01000055.1"/>
</dbReference>
<dbReference type="InterPro" id="IPR007757">
    <property type="entry name" value="MT-A70-like"/>
</dbReference>
<evidence type="ECO:0000313" key="7">
    <source>
        <dbReference type="EMBL" id="GAB33240.1"/>
    </source>
</evidence>
<dbReference type="GO" id="GO:0032259">
    <property type="term" value="P:methylation"/>
    <property type="evidence" value="ECO:0007669"/>
    <property type="project" value="UniProtKB-KW"/>
</dbReference>
<feature type="region of interest" description="Disordered" evidence="5">
    <location>
        <begin position="274"/>
        <end position="322"/>
    </location>
</feature>
<accession>H5TID2</accession>
<dbReference type="Gene3D" id="3.40.50.150">
    <property type="entry name" value="Vaccinia Virus protein VP39"/>
    <property type="match status" value="1"/>
</dbReference>
<dbReference type="AlphaFoldDB" id="H5TID2"/>
<evidence type="ECO:0000259" key="6">
    <source>
        <dbReference type="Pfam" id="PF19575"/>
    </source>
</evidence>
<comment type="caution">
    <text evidence="7">The sequence shown here is derived from an EMBL/GenBank/DDBJ whole genome shotgun (WGS) entry which is preliminary data.</text>
</comment>
<keyword evidence="2" id="KW-0808">Transferase</keyword>
<sequence>MTPTIDSLPKTSDIAPLPTVEGGFQAVLADPPWRFSNRTGKVAPEHRRLDRYGTMDLEEIKALPVNDVTADNAHLYLWVPNALLLEGIEVLHAWGFRYVSNIIWAKRRKDGGPDGRGVGFYFRNVTEPILFGVKGSMRTLPPARSTVNMIETRKREHSRKPDEQYDLIESCSPGPYLEMFARYPRPGWTVWGNEADEVIEPKGRSHKGYTGGAIENFPSLEPNERLSPWLAHRLARILAEEYDTGASIDQLAEESGYSVQRVRTLLAQGGVELRGRGRPKKEPVRKASVKKSAAKKGVAKSAAAKSTKKAAPTKRVVSAKTTPAKQAVVVPVAPAAEDDIAV</sequence>
<dbReference type="OrthoDB" id="9800596at2"/>
<evidence type="ECO:0000256" key="5">
    <source>
        <dbReference type="SAM" id="MobiDB-lite"/>
    </source>
</evidence>
<evidence type="ECO:0000256" key="2">
    <source>
        <dbReference type="ARBA" id="ARBA00022679"/>
    </source>
</evidence>
<dbReference type="PANTHER" id="PTHR12829:SF7">
    <property type="entry name" value="N6-ADENOSINE-METHYLTRANSFERASE CATALYTIC SUBUNIT"/>
    <property type="match status" value="1"/>
</dbReference>
<name>H5TID2_GORO1</name>
<dbReference type="Proteomes" id="UP000005038">
    <property type="component" value="Unassembled WGS sequence"/>
</dbReference>
<feature type="compositionally biased region" description="Basic residues" evidence="5">
    <location>
        <begin position="287"/>
        <end position="298"/>
    </location>
</feature>
<keyword evidence="8" id="KW-1185">Reference proteome</keyword>
<evidence type="ECO:0000313" key="8">
    <source>
        <dbReference type="Proteomes" id="UP000005038"/>
    </source>
</evidence>
<dbReference type="EMBL" id="BAFB01000055">
    <property type="protein sequence ID" value="GAB33240.1"/>
    <property type="molecule type" value="Genomic_DNA"/>
</dbReference>
<dbReference type="InterPro" id="IPR045745">
    <property type="entry name" value="HTH_58_Actinobacteria-type"/>
</dbReference>
<keyword evidence="3" id="KW-0949">S-adenosyl-L-methionine</keyword>
<evidence type="ECO:0000256" key="3">
    <source>
        <dbReference type="ARBA" id="ARBA00022691"/>
    </source>
</evidence>
<dbReference type="GO" id="GO:0008168">
    <property type="term" value="F:methyltransferase activity"/>
    <property type="evidence" value="ECO:0007669"/>
    <property type="project" value="UniProtKB-KW"/>
</dbReference>
<evidence type="ECO:0000256" key="4">
    <source>
        <dbReference type="PROSITE-ProRule" id="PRU00489"/>
    </source>
</evidence>
<protein>
    <recommendedName>
        <fullName evidence="6">Helix-turn-helix domain-containing protein</fullName>
    </recommendedName>
</protein>
<proteinExistence type="inferred from homology"/>
<dbReference type="STRING" id="1108044.GOOTI_055_00010"/>
<dbReference type="SUPFAM" id="SSF53335">
    <property type="entry name" value="S-adenosyl-L-methionine-dependent methyltransferases"/>
    <property type="match status" value="1"/>
</dbReference>